<dbReference type="InterPro" id="IPR036870">
    <property type="entry name" value="Ribosomal_bS18_sf"/>
</dbReference>
<protein>
    <recommendedName>
        <fullName evidence="4">Small ribosomal subunit protein bS18</fullName>
    </recommendedName>
</protein>
<organism evidence="6 7">
    <name type="scientific">candidate division WWE3 bacterium RIFCSPHIGHO2_02_FULL_38_14</name>
    <dbReference type="NCBI Taxonomy" id="1802620"/>
    <lineage>
        <taxon>Bacteria</taxon>
        <taxon>Katanobacteria</taxon>
    </lineage>
</organism>
<dbReference type="SUPFAM" id="SSF46911">
    <property type="entry name" value="Ribosomal protein S18"/>
    <property type="match status" value="1"/>
</dbReference>
<dbReference type="STRING" id="1802620.A3D91_01760"/>
<dbReference type="GO" id="GO:0003735">
    <property type="term" value="F:structural constituent of ribosome"/>
    <property type="evidence" value="ECO:0007669"/>
    <property type="project" value="InterPro"/>
</dbReference>
<dbReference type="GO" id="GO:0022627">
    <property type="term" value="C:cytosolic small ribosomal subunit"/>
    <property type="evidence" value="ECO:0007669"/>
    <property type="project" value="TreeGrafter"/>
</dbReference>
<evidence type="ECO:0000256" key="2">
    <source>
        <dbReference type="ARBA" id="ARBA00022980"/>
    </source>
</evidence>
<dbReference type="Pfam" id="PF01084">
    <property type="entry name" value="Ribosomal_S18"/>
    <property type="match status" value="1"/>
</dbReference>
<dbReference type="GO" id="GO:0006412">
    <property type="term" value="P:translation"/>
    <property type="evidence" value="ECO:0007669"/>
    <property type="project" value="UniProtKB-UniRule"/>
</dbReference>
<comment type="subunit">
    <text evidence="4">Part of the 30S ribosomal subunit. Forms a tight heterodimer with protein bS6.</text>
</comment>
<dbReference type="HAMAP" id="MF_00270">
    <property type="entry name" value="Ribosomal_bS18"/>
    <property type="match status" value="1"/>
</dbReference>
<comment type="caution">
    <text evidence="6">The sequence shown here is derived from an EMBL/GenBank/DDBJ whole genome shotgun (WGS) entry which is preliminary data.</text>
</comment>
<evidence type="ECO:0000313" key="7">
    <source>
        <dbReference type="Proteomes" id="UP000178127"/>
    </source>
</evidence>
<keyword evidence="4" id="KW-0694">RNA-binding</keyword>
<accession>A0A1F4V799</accession>
<evidence type="ECO:0000313" key="6">
    <source>
        <dbReference type="EMBL" id="OGC53016.1"/>
    </source>
</evidence>
<sequence length="83" mass="9683">MALRTKTKVYTKKVNGTTCYFTQNNSKPDYKDVLILRRFINDRGKIIRQSVSGVTAKNQRMLTQAVKRARYMALLPYTDRHSL</sequence>
<dbReference type="NCBIfam" id="TIGR00165">
    <property type="entry name" value="S18"/>
    <property type="match status" value="1"/>
</dbReference>
<keyword evidence="3 4" id="KW-0687">Ribonucleoprotein</keyword>
<evidence type="ECO:0000256" key="5">
    <source>
        <dbReference type="RuleBase" id="RU003910"/>
    </source>
</evidence>
<dbReference type="GO" id="GO:0070181">
    <property type="term" value="F:small ribosomal subunit rRNA binding"/>
    <property type="evidence" value="ECO:0007669"/>
    <property type="project" value="TreeGrafter"/>
</dbReference>
<dbReference type="Proteomes" id="UP000178127">
    <property type="component" value="Unassembled WGS sequence"/>
</dbReference>
<evidence type="ECO:0000256" key="1">
    <source>
        <dbReference type="ARBA" id="ARBA00005589"/>
    </source>
</evidence>
<name>A0A1F4V799_UNCKA</name>
<dbReference type="PRINTS" id="PR00974">
    <property type="entry name" value="RIBOSOMALS18"/>
</dbReference>
<dbReference type="PANTHER" id="PTHR13479:SF40">
    <property type="entry name" value="SMALL RIBOSOMAL SUBUNIT PROTEIN BS18M"/>
    <property type="match status" value="1"/>
</dbReference>
<comment type="function">
    <text evidence="4">Binds as a heterodimer with protein bS6 to the central domain of the 16S rRNA, where it helps stabilize the platform of the 30S subunit.</text>
</comment>
<dbReference type="InterPro" id="IPR001648">
    <property type="entry name" value="Ribosomal_bS18"/>
</dbReference>
<dbReference type="PANTHER" id="PTHR13479">
    <property type="entry name" value="30S RIBOSOMAL PROTEIN S18"/>
    <property type="match status" value="1"/>
</dbReference>
<reference evidence="6 7" key="1">
    <citation type="journal article" date="2016" name="Nat. Commun.">
        <title>Thousands of microbial genomes shed light on interconnected biogeochemical processes in an aquifer system.</title>
        <authorList>
            <person name="Anantharaman K."/>
            <person name="Brown C.T."/>
            <person name="Hug L.A."/>
            <person name="Sharon I."/>
            <person name="Castelle C.J."/>
            <person name="Probst A.J."/>
            <person name="Thomas B.C."/>
            <person name="Singh A."/>
            <person name="Wilkins M.J."/>
            <person name="Karaoz U."/>
            <person name="Brodie E.L."/>
            <person name="Williams K.H."/>
            <person name="Hubbard S.S."/>
            <person name="Banfield J.F."/>
        </authorList>
    </citation>
    <scope>NUCLEOTIDE SEQUENCE [LARGE SCALE GENOMIC DNA]</scope>
</reference>
<keyword evidence="2 4" id="KW-0689">Ribosomal protein</keyword>
<evidence type="ECO:0000256" key="3">
    <source>
        <dbReference type="ARBA" id="ARBA00023274"/>
    </source>
</evidence>
<proteinExistence type="inferred from homology"/>
<evidence type="ECO:0000256" key="4">
    <source>
        <dbReference type="HAMAP-Rule" id="MF_00270"/>
    </source>
</evidence>
<comment type="similarity">
    <text evidence="1 4 5">Belongs to the bacterial ribosomal protein bS18 family.</text>
</comment>
<gene>
    <name evidence="4" type="primary">rpsR</name>
    <name evidence="6" type="ORF">A3D91_01760</name>
</gene>
<keyword evidence="4" id="KW-0699">rRNA-binding</keyword>
<dbReference type="EMBL" id="MEVD01000016">
    <property type="protein sequence ID" value="OGC53016.1"/>
    <property type="molecule type" value="Genomic_DNA"/>
</dbReference>
<dbReference type="AlphaFoldDB" id="A0A1F4V799"/>
<dbReference type="Gene3D" id="4.10.640.10">
    <property type="entry name" value="Ribosomal protein S18"/>
    <property type="match status" value="1"/>
</dbReference>